<keyword evidence="7" id="KW-0804">Transcription</keyword>
<dbReference type="OrthoDB" id="2652069at2"/>
<protein>
    <submittedName>
        <fullName evidence="11">AraC family transcriptional regulator</fullName>
    </submittedName>
</protein>
<accession>A0A410WVI5</accession>
<comment type="subcellular location">
    <subcellularLocation>
        <location evidence="1">Cell envelope</location>
    </subcellularLocation>
</comment>
<dbReference type="InterPro" id="IPR018060">
    <property type="entry name" value="HTH_AraC"/>
</dbReference>
<evidence type="ECO:0000256" key="7">
    <source>
        <dbReference type="ARBA" id="ARBA00023163"/>
    </source>
</evidence>
<evidence type="ECO:0000256" key="2">
    <source>
        <dbReference type="ARBA" id="ARBA00008814"/>
    </source>
</evidence>
<evidence type="ECO:0000313" key="11">
    <source>
        <dbReference type="EMBL" id="QAV18496.1"/>
    </source>
</evidence>
<evidence type="ECO:0000256" key="3">
    <source>
        <dbReference type="ARBA" id="ARBA00022448"/>
    </source>
</evidence>
<keyword evidence="6" id="KW-0238">DNA-binding</keyword>
<name>A0A410WVI5_9BACL</name>
<dbReference type="Pfam" id="PF12833">
    <property type="entry name" value="HTH_18"/>
    <property type="match status" value="1"/>
</dbReference>
<dbReference type="PANTHER" id="PTHR30532:SF29">
    <property type="entry name" value="FE(3+) DICITRATE-BINDING PERIPLASMIC PROTEIN"/>
    <property type="match status" value="1"/>
</dbReference>
<evidence type="ECO:0000259" key="9">
    <source>
        <dbReference type="PROSITE" id="PS01124"/>
    </source>
</evidence>
<dbReference type="Pfam" id="PF01497">
    <property type="entry name" value="Peripla_BP_2"/>
    <property type="match status" value="1"/>
</dbReference>
<feature type="compositionally biased region" description="Polar residues" evidence="8">
    <location>
        <begin position="368"/>
        <end position="382"/>
    </location>
</feature>
<evidence type="ECO:0000256" key="6">
    <source>
        <dbReference type="ARBA" id="ARBA00023125"/>
    </source>
</evidence>
<dbReference type="EMBL" id="CP026520">
    <property type="protein sequence ID" value="QAV18496.1"/>
    <property type="molecule type" value="Genomic_DNA"/>
</dbReference>
<dbReference type="SUPFAM" id="SSF46689">
    <property type="entry name" value="Homeodomain-like"/>
    <property type="match status" value="2"/>
</dbReference>
<dbReference type="AlphaFoldDB" id="A0A410WVI5"/>
<comment type="similarity">
    <text evidence="2">Belongs to the bacterial solute-binding protein 8 family.</text>
</comment>
<keyword evidence="5" id="KW-0805">Transcription regulation</keyword>
<evidence type="ECO:0000256" key="1">
    <source>
        <dbReference type="ARBA" id="ARBA00004196"/>
    </source>
</evidence>
<feature type="domain" description="HTH araC/xylS-type" evidence="9">
    <location>
        <begin position="177"/>
        <end position="275"/>
    </location>
</feature>
<dbReference type="Gene3D" id="1.10.10.60">
    <property type="entry name" value="Homeodomain-like"/>
    <property type="match status" value="2"/>
</dbReference>
<dbReference type="SMART" id="SM00342">
    <property type="entry name" value="HTH_ARAC"/>
    <property type="match status" value="1"/>
</dbReference>
<keyword evidence="4" id="KW-0732">Signal</keyword>
<evidence type="ECO:0000259" key="10">
    <source>
        <dbReference type="PROSITE" id="PS50983"/>
    </source>
</evidence>
<organism evidence="11 12">
    <name type="scientific">Paenibacillus chitinolyticus</name>
    <dbReference type="NCBI Taxonomy" id="79263"/>
    <lineage>
        <taxon>Bacteria</taxon>
        <taxon>Bacillati</taxon>
        <taxon>Bacillota</taxon>
        <taxon>Bacilli</taxon>
        <taxon>Bacillales</taxon>
        <taxon>Paenibacillaceae</taxon>
        <taxon>Paenibacillus</taxon>
    </lineage>
</organism>
<dbReference type="GO" id="GO:0030288">
    <property type="term" value="C:outer membrane-bounded periplasmic space"/>
    <property type="evidence" value="ECO:0007669"/>
    <property type="project" value="TreeGrafter"/>
</dbReference>
<keyword evidence="3" id="KW-0813">Transport</keyword>
<evidence type="ECO:0000256" key="5">
    <source>
        <dbReference type="ARBA" id="ARBA00023015"/>
    </source>
</evidence>
<sequence length="658" mass="73883">MRIDDPLFLWNEASVKILDVRRIAPISDGEIRSWNVPACCFMYTVSGRACVRMDGELFEISGFHVLHGGKGSRLDIYAVEEPFSYYLLYYKAYFPVPLRKEAAQLANNCNPFQLQYGLTPHHPLSLMSKIRLMHQEWVTQGNLERLHVKALFYQFVYEVLAQVHARNIPAAKADVVDQARRYMQENYTEPVTLEKLAELLGSSPRHLTRLFKRKTGTSPIDYIIRLRLNKAKEMLLSTDLTLQEIAESIGYPDSYSLAKMFKKQVGIAPVRYRTEQRNRRSCPDLPSDTAVFDIAGRDRLNYIEYDNHSQYKKELNFPMLYSRRPSAAITLLLCLMILLSACSTGKTGGSANGNSLPSSSPASVAANTDSSQTAPSKPSTKMISTAKGDVEIPVNPKRVVVLYLLGDVLAFDVMPVGISDVYKGAAFEKELSGVRSLGEWFKPSPEAVLALEPDLIIVPSEETYGMLNKIAPTVYIPYEQMTMEERLNKLAEALGKEKESAKLLDNFHKKVEQSKEKLKQAGIYDKTVTIMEGGKGSMAVISSRNYGRGSQVIYEYLGMKAPAVLQRDIDAGSKAASSKNVSLEALNQYSGDYVFRSAYEGMEDLSQNPAWKQIPAVKEGRLIEISFGLSYYNDIYSLDKQLDFVMDNLLAKAEKRIN</sequence>
<dbReference type="Proteomes" id="UP000288943">
    <property type="component" value="Chromosome"/>
</dbReference>
<evidence type="ECO:0000256" key="8">
    <source>
        <dbReference type="SAM" id="MobiDB-lite"/>
    </source>
</evidence>
<dbReference type="InterPro" id="IPR002491">
    <property type="entry name" value="ABC_transptr_periplasmic_BD"/>
</dbReference>
<feature type="domain" description="Fe/B12 periplasmic-binding" evidence="10">
    <location>
        <begin position="390"/>
        <end position="653"/>
    </location>
</feature>
<reference evidence="11 12" key="1">
    <citation type="submission" date="2018-01" db="EMBL/GenBank/DDBJ databases">
        <title>The whole genome sequencing and assembly of Paenibacillus chitinolyticus KCCM 41400 strain.</title>
        <authorList>
            <person name="Kim J.-Y."/>
            <person name="Park M.-K."/>
            <person name="Lee Y.-J."/>
            <person name="Yi H."/>
            <person name="Bahn Y.-S."/>
            <person name="Kim J.F."/>
            <person name="Lee D.-W."/>
        </authorList>
    </citation>
    <scope>NUCLEOTIDE SEQUENCE [LARGE SCALE GENOMIC DNA]</scope>
    <source>
        <strain evidence="11 12">KCCM 41400</strain>
    </source>
</reference>
<feature type="compositionally biased region" description="Low complexity" evidence="8">
    <location>
        <begin position="352"/>
        <end position="367"/>
    </location>
</feature>
<feature type="region of interest" description="Disordered" evidence="8">
    <location>
        <begin position="349"/>
        <end position="382"/>
    </location>
</feature>
<dbReference type="Gene3D" id="3.40.50.1980">
    <property type="entry name" value="Nitrogenase molybdenum iron protein domain"/>
    <property type="match status" value="2"/>
</dbReference>
<dbReference type="PROSITE" id="PS00041">
    <property type="entry name" value="HTH_ARAC_FAMILY_1"/>
    <property type="match status" value="1"/>
</dbReference>
<dbReference type="GO" id="GO:0043565">
    <property type="term" value="F:sequence-specific DNA binding"/>
    <property type="evidence" value="ECO:0007669"/>
    <property type="project" value="InterPro"/>
</dbReference>
<evidence type="ECO:0000313" key="12">
    <source>
        <dbReference type="Proteomes" id="UP000288943"/>
    </source>
</evidence>
<dbReference type="PROSITE" id="PS01124">
    <property type="entry name" value="HTH_ARAC_FAMILY_2"/>
    <property type="match status" value="1"/>
</dbReference>
<evidence type="ECO:0000256" key="4">
    <source>
        <dbReference type="ARBA" id="ARBA00022729"/>
    </source>
</evidence>
<dbReference type="KEGG" id="pchi:PC41400_12755"/>
<dbReference type="InterPro" id="IPR018062">
    <property type="entry name" value="HTH_AraC-typ_CS"/>
</dbReference>
<dbReference type="PROSITE" id="PS50983">
    <property type="entry name" value="FE_B12_PBP"/>
    <property type="match status" value="1"/>
</dbReference>
<gene>
    <name evidence="11" type="ORF">PC41400_12755</name>
</gene>
<dbReference type="GO" id="GO:1901678">
    <property type="term" value="P:iron coordination entity transport"/>
    <property type="evidence" value="ECO:0007669"/>
    <property type="project" value="UniProtKB-ARBA"/>
</dbReference>
<dbReference type="InterPro" id="IPR051313">
    <property type="entry name" value="Bact_iron-sidero_bind"/>
</dbReference>
<dbReference type="GO" id="GO:0003700">
    <property type="term" value="F:DNA-binding transcription factor activity"/>
    <property type="evidence" value="ECO:0007669"/>
    <property type="project" value="InterPro"/>
</dbReference>
<dbReference type="InterPro" id="IPR009057">
    <property type="entry name" value="Homeodomain-like_sf"/>
</dbReference>
<dbReference type="PANTHER" id="PTHR30532">
    <property type="entry name" value="IRON III DICITRATE-BINDING PERIPLASMIC PROTEIN"/>
    <property type="match status" value="1"/>
</dbReference>
<dbReference type="SUPFAM" id="SSF53807">
    <property type="entry name" value="Helical backbone' metal receptor"/>
    <property type="match status" value="1"/>
</dbReference>
<proteinExistence type="inferred from homology"/>